<comment type="caution">
    <text evidence="2">The sequence shown here is derived from an EMBL/GenBank/DDBJ whole genome shotgun (WGS) entry which is preliminary data.</text>
</comment>
<dbReference type="Pfam" id="PF03432">
    <property type="entry name" value="Relaxase"/>
    <property type="match status" value="1"/>
</dbReference>
<gene>
    <name evidence="2" type="ORF">HMPREF1171_02472</name>
</gene>
<dbReference type="EMBL" id="AGWR01000020">
    <property type="protein sequence ID" value="EKB27523.1"/>
    <property type="molecule type" value="Genomic_DNA"/>
</dbReference>
<dbReference type="RefSeq" id="WP_005303811.1">
    <property type="nucleotide sequence ID" value="NZ_JDWD01000037.1"/>
</dbReference>
<reference evidence="2 3" key="1">
    <citation type="submission" date="2012-06" db="EMBL/GenBank/DDBJ databases">
        <title>The Genome Sequence of Aeromonas hydrophila SSU.</title>
        <authorList>
            <consortium name="The Broad Institute Genome Sequencing Platform"/>
            <person name="Earl A."/>
            <person name="Ward D."/>
            <person name="Feldgarden M."/>
            <person name="Gevers D."/>
            <person name="Chopra A."/>
            <person name="Walker B."/>
            <person name="Young S.K."/>
            <person name="Zeng Q."/>
            <person name="Gargeya S."/>
            <person name="Fitzgerald M."/>
            <person name="Haas B."/>
            <person name="Abouelleil A."/>
            <person name="Alvarado L."/>
            <person name="Arachchi H.M."/>
            <person name="Berlin A.M."/>
            <person name="Chapman S.B."/>
            <person name="Goldberg J."/>
            <person name="Griggs A."/>
            <person name="Gujja S."/>
            <person name="Hansen M."/>
            <person name="Howarth C."/>
            <person name="Imamovic A."/>
            <person name="Larimer J."/>
            <person name="McCowan C."/>
            <person name="Montmayeur A."/>
            <person name="Murphy C."/>
            <person name="Neiman D."/>
            <person name="Pearson M."/>
            <person name="Priest M."/>
            <person name="Roberts A."/>
            <person name="Saif S."/>
            <person name="Shea T."/>
            <person name="Sisk P."/>
            <person name="Sykes S."/>
            <person name="Wortman J."/>
            <person name="Nusbaum C."/>
            <person name="Birren B."/>
        </authorList>
    </citation>
    <scope>NUCLEOTIDE SEQUENCE [LARGE SCALE GENOMIC DNA]</scope>
    <source>
        <strain evidence="2 3">SSU</strain>
    </source>
</reference>
<evidence type="ECO:0000313" key="3">
    <source>
        <dbReference type="Proteomes" id="UP000005149"/>
    </source>
</evidence>
<keyword evidence="3" id="KW-1185">Reference proteome</keyword>
<organism evidence="2 3">
    <name type="scientific">Aeromonas dhakensis</name>
    <dbReference type="NCBI Taxonomy" id="196024"/>
    <lineage>
        <taxon>Bacteria</taxon>
        <taxon>Pseudomonadati</taxon>
        <taxon>Pseudomonadota</taxon>
        <taxon>Gammaproteobacteria</taxon>
        <taxon>Aeromonadales</taxon>
        <taxon>Aeromonadaceae</taxon>
        <taxon>Aeromonas</taxon>
    </lineage>
</organism>
<name>K1JLK4_9GAMM</name>
<protein>
    <recommendedName>
        <fullName evidence="1">MobA/VirD2-like nuclease domain-containing protein</fullName>
    </recommendedName>
</protein>
<evidence type="ECO:0000313" key="2">
    <source>
        <dbReference type="EMBL" id="EKB27523.1"/>
    </source>
</evidence>
<dbReference type="AlphaFoldDB" id="K1JLK4"/>
<dbReference type="InterPro" id="IPR005094">
    <property type="entry name" value="Endonuclease_MobA/VirD2"/>
</dbReference>
<sequence>MIGEVFDLTPGFSGRLNYIFRNSPFKNSNNKKKDHKKQAPTQINYLGGNVFSYPELALTESGKNYNVSGLLTELEQQANLYLGSGEMKCAHYSISLPAGDSLSPYHWFVSARIFMDRMGYGNDTKWTSVIHNDAHCQHIHIVACRVKLDRTLVNTYNDYDRCIQAVRDIEKILGLVKQKNPNENWGIEYSITDMKTGTGRGTLSAQQDPKNLIRSVLDRVFECRPRTISGLVKKLRGYNVMVAVRRKNGVPTGIMYSVDGLIWISGTHVKRRRAAWGRLLEQGITYSPTRDDKILELRTHNLEEQKIITELQKYNKISPEPNLHLKQINPIASEVNLNERKHNQKSLTSKCDTYIENFIALVRCTQKQYKKIIGRVKSYIYRDKRFNAHNLLQLNFSCEWKEKPPDSVIEEFLAAITAALKRIFKNGFESVNHGLEPNLPDGYVMDTEAQAQAPNIVVITSSNQEELVTSIHNANKWIDDWTGRTIPNGIELLKIK</sequence>
<evidence type="ECO:0000259" key="1">
    <source>
        <dbReference type="Pfam" id="PF03432"/>
    </source>
</evidence>
<dbReference type="Proteomes" id="UP000005149">
    <property type="component" value="Unassembled WGS sequence"/>
</dbReference>
<dbReference type="HOGENOM" id="CLU_549402_0_0_6"/>
<dbReference type="PATRIC" id="fig|1073377.4.peg.2528"/>
<proteinExistence type="predicted"/>
<feature type="domain" description="MobA/VirD2-like nuclease" evidence="1">
    <location>
        <begin position="64"/>
        <end position="175"/>
    </location>
</feature>
<accession>K1JLK4</accession>